<dbReference type="CDD" id="cd04859">
    <property type="entry name" value="Prim_Pol"/>
    <property type="match status" value="1"/>
</dbReference>
<dbReference type="RefSeq" id="WP_218861869.1">
    <property type="nucleotide sequence ID" value="NZ_JACBYW010000001.1"/>
</dbReference>
<dbReference type="Pfam" id="PF09250">
    <property type="entry name" value="Prim-Pol"/>
    <property type="match status" value="1"/>
</dbReference>
<organism evidence="2 3">
    <name type="scientific">Actinopolyspora biskrensis</name>
    <dbReference type="NCBI Taxonomy" id="1470178"/>
    <lineage>
        <taxon>Bacteria</taxon>
        <taxon>Bacillati</taxon>
        <taxon>Actinomycetota</taxon>
        <taxon>Actinomycetes</taxon>
        <taxon>Actinopolysporales</taxon>
        <taxon>Actinopolysporaceae</taxon>
        <taxon>Actinopolyspora</taxon>
    </lineage>
</organism>
<accession>A0A852Z0H9</accession>
<sequence>MSSAPQPPPFRVCGRGQTPRLMRRALHTALAGHHVVPLWPRSKRAVFSDWESAATTDPALIREWWSQRPYNIGIACGPSALHVLDLDDAHGQTPPPEWSGTTGGQDVLARVSSATGQPYPDDTYTVTTPNQGRHLYFRAPAAPELRSTVARLGWRIDTRGAGGYIVAAGSVLPEGSYRMTNPAPIAPLPGWLVEALRPPPPPEPVELNLPTTRAGAYVAAIVDGEAGAVTQANPGQRHDTLLRAAGRLGRLVGGGDLDEHTAQQALRTAAAVHIGHDGFTDREADRTIHDGLSWGRNRPRRITAPSE</sequence>
<proteinExistence type="predicted"/>
<dbReference type="EMBL" id="JACBYW010000001">
    <property type="protein sequence ID" value="NYH77166.1"/>
    <property type="molecule type" value="Genomic_DNA"/>
</dbReference>
<name>A0A852Z0H9_9ACTN</name>
<comment type="caution">
    <text evidence="2">The sequence shown here is derived from an EMBL/GenBank/DDBJ whole genome shotgun (WGS) entry which is preliminary data.</text>
</comment>
<dbReference type="Proteomes" id="UP000548304">
    <property type="component" value="Unassembled WGS sequence"/>
</dbReference>
<protein>
    <recommendedName>
        <fullName evidence="1">DNA primase/polymerase bifunctional N-terminal domain-containing protein</fullName>
    </recommendedName>
</protein>
<reference evidence="2 3" key="1">
    <citation type="submission" date="2020-07" db="EMBL/GenBank/DDBJ databases">
        <title>Genomic Encyclopedia of Type Strains, Phase III (KMG-III): the genomes of soil and plant-associated and newly described type strains.</title>
        <authorList>
            <person name="Whitman W."/>
        </authorList>
    </citation>
    <scope>NUCLEOTIDE SEQUENCE [LARGE SCALE GENOMIC DNA]</scope>
    <source>
        <strain evidence="2 3">CECT 8576</strain>
    </source>
</reference>
<evidence type="ECO:0000259" key="1">
    <source>
        <dbReference type="SMART" id="SM00943"/>
    </source>
</evidence>
<evidence type="ECO:0000313" key="3">
    <source>
        <dbReference type="Proteomes" id="UP000548304"/>
    </source>
</evidence>
<dbReference type="SUPFAM" id="SSF56747">
    <property type="entry name" value="Prim-pol domain"/>
    <property type="match status" value="1"/>
</dbReference>
<dbReference type="AlphaFoldDB" id="A0A852Z0H9"/>
<feature type="domain" description="DNA primase/polymerase bifunctional N-terminal" evidence="1">
    <location>
        <begin position="25"/>
        <end position="192"/>
    </location>
</feature>
<dbReference type="InterPro" id="IPR015330">
    <property type="entry name" value="DNA_primase/pol_bifunc_N"/>
</dbReference>
<keyword evidence="3" id="KW-1185">Reference proteome</keyword>
<dbReference type="SMART" id="SM00943">
    <property type="entry name" value="Prim-Pol"/>
    <property type="match status" value="1"/>
</dbReference>
<gene>
    <name evidence="2" type="ORF">FHR84_000480</name>
</gene>
<evidence type="ECO:0000313" key="2">
    <source>
        <dbReference type="EMBL" id="NYH77166.1"/>
    </source>
</evidence>